<evidence type="ECO:0000313" key="2">
    <source>
        <dbReference type="Proteomes" id="UP000272942"/>
    </source>
</evidence>
<keyword evidence="2" id="KW-1185">Reference proteome</keyword>
<dbReference type="WBParaSite" id="ECPE_0001558301-mRNA-1">
    <property type="protein sequence ID" value="ECPE_0001558301-mRNA-1"/>
    <property type="gene ID" value="ECPE_0001558301"/>
</dbReference>
<protein>
    <submittedName>
        <fullName evidence="1 3">Uncharacterized protein</fullName>
    </submittedName>
</protein>
<evidence type="ECO:0000313" key="3">
    <source>
        <dbReference type="WBParaSite" id="ECPE_0001558301-mRNA-1"/>
    </source>
</evidence>
<evidence type="ECO:0000313" key="1">
    <source>
        <dbReference type="EMBL" id="VDP92815.1"/>
    </source>
</evidence>
<gene>
    <name evidence="1" type="ORF">ECPE_LOCUS15543</name>
</gene>
<name>A0A183B8K8_9TREM</name>
<dbReference type="EMBL" id="UZAN01060905">
    <property type="protein sequence ID" value="VDP92815.1"/>
    <property type="molecule type" value="Genomic_DNA"/>
</dbReference>
<accession>A0A183B8K8</accession>
<organism evidence="3">
    <name type="scientific">Echinostoma caproni</name>
    <dbReference type="NCBI Taxonomy" id="27848"/>
    <lineage>
        <taxon>Eukaryota</taxon>
        <taxon>Metazoa</taxon>
        <taxon>Spiralia</taxon>
        <taxon>Lophotrochozoa</taxon>
        <taxon>Platyhelminthes</taxon>
        <taxon>Trematoda</taxon>
        <taxon>Digenea</taxon>
        <taxon>Plagiorchiida</taxon>
        <taxon>Echinostomata</taxon>
        <taxon>Echinostomatoidea</taxon>
        <taxon>Echinostomatidae</taxon>
        <taxon>Echinostoma</taxon>
    </lineage>
</organism>
<dbReference type="AlphaFoldDB" id="A0A183B8K8"/>
<sequence length="173" mass="19626">MDAGNDESHDATNDSDDRHLGTFPYYLVPRFANIRLRLPRVFLSTSDKETLGGRAHFETRKKTYRQAANTASARIRYFLVPRYAKHVHERFANQGNEKLGGRSWAAPQTADVRLPIPDPVGLGLTKALGLHPQWKTWHDQWLLGAAVSNALTTWVRIPDQAEESTPCLIYKVF</sequence>
<proteinExistence type="predicted"/>
<reference evidence="3" key="1">
    <citation type="submission" date="2016-06" db="UniProtKB">
        <authorList>
            <consortium name="WormBaseParasite"/>
        </authorList>
    </citation>
    <scope>IDENTIFICATION</scope>
</reference>
<reference evidence="1 2" key="2">
    <citation type="submission" date="2018-11" db="EMBL/GenBank/DDBJ databases">
        <authorList>
            <consortium name="Pathogen Informatics"/>
        </authorList>
    </citation>
    <scope>NUCLEOTIDE SEQUENCE [LARGE SCALE GENOMIC DNA]</scope>
    <source>
        <strain evidence="1 2">Egypt</strain>
    </source>
</reference>
<dbReference type="Proteomes" id="UP000272942">
    <property type="component" value="Unassembled WGS sequence"/>
</dbReference>